<protein>
    <recommendedName>
        <fullName evidence="1">THIF-type NAD/FAD binding fold domain-containing protein</fullName>
    </recommendedName>
</protein>
<dbReference type="STRING" id="1354746.A0A0B2UI64"/>
<dbReference type="GO" id="GO:0045116">
    <property type="term" value="P:protein neddylation"/>
    <property type="evidence" value="ECO:0007669"/>
    <property type="project" value="UniProtKB-UniPathway"/>
</dbReference>
<comment type="caution">
    <text evidence="2">The sequence shown here is derived from an EMBL/GenBank/DDBJ whole genome shotgun (WGS) entry which is preliminary data.</text>
</comment>
<dbReference type="Gene3D" id="3.40.50.720">
    <property type="entry name" value="NAD(P)-binding Rossmann-like Domain"/>
    <property type="match status" value="1"/>
</dbReference>
<dbReference type="SUPFAM" id="SSF69572">
    <property type="entry name" value="Activating enzymes of the ubiquitin-like proteins"/>
    <property type="match status" value="1"/>
</dbReference>
<dbReference type="AlphaFoldDB" id="A0A0B2UI64"/>
<dbReference type="GO" id="GO:0008641">
    <property type="term" value="F:ubiquitin-like modifier activating enzyme activity"/>
    <property type="evidence" value="ECO:0007669"/>
    <property type="project" value="InterPro"/>
</dbReference>
<reference evidence="2 3" key="1">
    <citation type="journal article" date="2014" name="MBio">
        <title>The Ordospora colligata genome; evolution of extreme reduction in microsporidia and host-to-parasite horizontal gene transfer.</title>
        <authorList>
            <person name="Pombert J.-F."/>
            <person name="Haag K.L."/>
            <person name="Beidas S."/>
            <person name="Ebert D."/>
            <person name="Keeling P.J."/>
        </authorList>
    </citation>
    <scope>NUCLEOTIDE SEQUENCE [LARGE SCALE GENOMIC DNA]</scope>
    <source>
        <strain evidence="2 3">OC4</strain>
    </source>
</reference>
<dbReference type="Proteomes" id="UP000031056">
    <property type="component" value="Unassembled WGS sequence"/>
</dbReference>
<accession>A0A0B2UI64</accession>
<dbReference type="GO" id="GO:0005737">
    <property type="term" value="C:cytoplasm"/>
    <property type="evidence" value="ECO:0007669"/>
    <property type="project" value="TreeGrafter"/>
</dbReference>
<dbReference type="GO" id="GO:0016779">
    <property type="term" value="F:nucleotidyltransferase activity"/>
    <property type="evidence" value="ECO:0007669"/>
    <property type="project" value="TreeGrafter"/>
</dbReference>
<keyword evidence="3" id="KW-1185">Reference proteome</keyword>
<organism evidence="2 3">
    <name type="scientific">Ordospora colligata OC4</name>
    <dbReference type="NCBI Taxonomy" id="1354746"/>
    <lineage>
        <taxon>Eukaryota</taxon>
        <taxon>Fungi</taxon>
        <taxon>Fungi incertae sedis</taxon>
        <taxon>Microsporidia</taxon>
        <taxon>Ordosporidae</taxon>
        <taxon>Ordospora</taxon>
    </lineage>
</organism>
<sequence>MRVVVVGCGGTGIELLKLLAGKGNRLLVVDDDRITLSNLHRSCMFKRTDEGRYKSQRVAEVINEMHGEEVEFVTQRIQDVDICIINQYDVLVCAVDNVATRMDLNLMFMRSECKMLIDCGISGYKAHVKMVRRGLACLYCIKDLYEINNPGICTMKSLPVHITPENRNAVLRSMVEMDRDMTLDDMRYFNKKSTVMKIIDAFNAISPNELNTNEFEVVGMYDNIMPNVCFINSICASLVYRMLCSPETAYDFIFYSSEDKLVINKMLLEKDKDCIVCKYA</sequence>
<evidence type="ECO:0000313" key="3">
    <source>
        <dbReference type="Proteomes" id="UP000031056"/>
    </source>
</evidence>
<evidence type="ECO:0000313" key="2">
    <source>
        <dbReference type="EMBL" id="KHN69048.1"/>
    </source>
</evidence>
<dbReference type="HOGENOM" id="CLU_013325_13_0_1"/>
<dbReference type="PANTHER" id="PTHR10953:SF102">
    <property type="entry name" value="ADENYLYLTRANSFERASE AND SULFURTRANSFERASE MOCS3"/>
    <property type="match status" value="1"/>
</dbReference>
<dbReference type="UniPathway" id="UPA00885"/>
<dbReference type="InParanoid" id="A0A0B2UI64"/>
<dbReference type="PANTHER" id="PTHR10953">
    <property type="entry name" value="UBIQUITIN-ACTIVATING ENZYME E1"/>
    <property type="match status" value="1"/>
</dbReference>
<dbReference type="InterPro" id="IPR000594">
    <property type="entry name" value="ThiF_NAD_FAD-bd"/>
</dbReference>
<proteinExistence type="predicted"/>
<dbReference type="OrthoDB" id="10255449at2759"/>
<dbReference type="VEuPathDB" id="MicrosporidiaDB:M896_100320"/>
<dbReference type="GeneID" id="26262442"/>
<dbReference type="GO" id="GO:0004792">
    <property type="term" value="F:thiosulfate-cyanide sulfurtransferase activity"/>
    <property type="evidence" value="ECO:0007669"/>
    <property type="project" value="TreeGrafter"/>
</dbReference>
<dbReference type="Pfam" id="PF00899">
    <property type="entry name" value="ThiF"/>
    <property type="match status" value="1"/>
</dbReference>
<dbReference type="InterPro" id="IPR035985">
    <property type="entry name" value="Ubiquitin-activating_enz"/>
</dbReference>
<name>A0A0B2UI64_9MICR</name>
<dbReference type="RefSeq" id="XP_014563090.1">
    <property type="nucleotide sequence ID" value="XM_014707604.1"/>
</dbReference>
<evidence type="ECO:0000259" key="1">
    <source>
        <dbReference type="Pfam" id="PF00899"/>
    </source>
</evidence>
<gene>
    <name evidence="2" type="ORF">M896_100320</name>
</gene>
<dbReference type="EMBL" id="JOKQ01000010">
    <property type="protein sequence ID" value="KHN69048.1"/>
    <property type="molecule type" value="Genomic_DNA"/>
</dbReference>
<feature type="domain" description="THIF-type NAD/FAD binding fold" evidence="1">
    <location>
        <begin position="1"/>
        <end position="257"/>
    </location>
</feature>
<dbReference type="InterPro" id="IPR045886">
    <property type="entry name" value="ThiF/MoeB/HesA"/>
</dbReference>